<feature type="region of interest" description="Disordered" evidence="1">
    <location>
        <begin position="22"/>
        <end position="45"/>
    </location>
</feature>
<name>A0A517ZL58_9PLAN</name>
<proteinExistence type="predicted"/>
<evidence type="ECO:0000256" key="1">
    <source>
        <dbReference type="SAM" id="MobiDB-lite"/>
    </source>
</evidence>
<reference evidence="2 3" key="1">
    <citation type="submission" date="2019-02" db="EMBL/GenBank/DDBJ databases">
        <title>Deep-cultivation of Planctomycetes and their phenomic and genomic characterization uncovers novel biology.</title>
        <authorList>
            <person name="Wiegand S."/>
            <person name="Jogler M."/>
            <person name="Boedeker C."/>
            <person name="Pinto D."/>
            <person name="Vollmers J."/>
            <person name="Rivas-Marin E."/>
            <person name="Kohn T."/>
            <person name="Peeters S.H."/>
            <person name="Heuer A."/>
            <person name="Rast P."/>
            <person name="Oberbeckmann S."/>
            <person name="Bunk B."/>
            <person name="Jeske O."/>
            <person name="Meyerdierks A."/>
            <person name="Storesund J.E."/>
            <person name="Kallscheuer N."/>
            <person name="Luecker S."/>
            <person name="Lage O.M."/>
            <person name="Pohl T."/>
            <person name="Merkel B.J."/>
            <person name="Hornburger P."/>
            <person name="Mueller R.-W."/>
            <person name="Bruemmer F."/>
            <person name="Labrenz M."/>
            <person name="Spormann A.M."/>
            <person name="Op den Camp H."/>
            <person name="Overmann J."/>
            <person name="Amann R."/>
            <person name="Jetten M.S.M."/>
            <person name="Mascher T."/>
            <person name="Medema M.H."/>
            <person name="Devos D.P."/>
            <person name="Kaster A.-K."/>
            <person name="Ovreas L."/>
            <person name="Rohde M."/>
            <person name="Galperin M.Y."/>
            <person name="Jogler C."/>
        </authorList>
    </citation>
    <scope>NUCLEOTIDE SEQUENCE [LARGE SCALE GENOMIC DNA]</scope>
    <source>
        <strain evidence="2 3">Mal52</strain>
    </source>
</reference>
<keyword evidence="3" id="KW-1185">Reference proteome</keyword>
<evidence type="ECO:0000313" key="3">
    <source>
        <dbReference type="Proteomes" id="UP000319383"/>
    </source>
</evidence>
<dbReference type="KEGG" id="sdyn:Mal52_17010"/>
<feature type="compositionally biased region" description="Basic and acidic residues" evidence="1">
    <location>
        <begin position="22"/>
        <end position="32"/>
    </location>
</feature>
<protein>
    <submittedName>
        <fullName evidence="2">Uncharacterized protein</fullName>
    </submittedName>
</protein>
<organism evidence="2 3">
    <name type="scientific">Symmachiella dynata</name>
    <dbReference type="NCBI Taxonomy" id="2527995"/>
    <lineage>
        <taxon>Bacteria</taxon>
        <taxon>Pseudomonadati</taxon>
        <taxon>Planctomycetota</taxon>
        <taxon>Planctomycetia</taxon>
        <taxon>Planctomycetales</taxon>
        <taxon>Planctomycetaceae</taxon>
        <taxon>Symmachiella</taxon>
    </lineage>
</organism>
<dbReference type="Proteomes" id="UP000319383">
    <property type="component" value="Chromosome"/>
</dbReference>
<dbReference type="EMBL" id="CP036276">
    <property type="protein sequence ID" value="QDU43229.1"/>
    <property type="molecule type" value="Genomic_DNA"/>
</dbReference>
<dbReference type="AlphaFoldDB" id="A0A517ZL58"/>
<evidence type="ECO:0000313" key="2">
    <source>
        <dbReference type="EMBL" id="QDU43229.1"/>
    </source>
</evidence>
<gene>
    <name evidence="2" type="ORF">Mal52_17010</name>
</gene>
<sequence length="45" mass="5099">MEQCGPPILEAECLHSVIGQFPKDRDPQHDKANLLSNLRIGKDHF</sequence>
<accession>A0A517ZL58</accession>